<dbReference type="GO" id="GO:0016740">
    <property type="term" value="F:transferase activity"/>
    <property type="evidence" value="ECO:0007669"/>
    <property type="project" value="UniProtKB-KW"/>
</dbReference>
<dbReference type="InterPro" id="IPR051159">
    <property type="entry name" value="Hexapeptide_acetyltransf"/>
</dbReference>
<accession>A0A0P6WY19</accession>
<protein>
    <recommendedName>
        <fullName evidence="5">Acetyltransferase</fullName>
    </recommendedName>
</protein>
<keyword evidence="4" id="KW-1185">Reference proteome</keyword>
<proteinExistence type="predicted"/>
<dbReference type="EMBL" id="LGCK01000011">
    <property type="protein sequence ID" value="KPL71300.1"/>
    <property type="molecule type" value="Genomic_DNA"/>
</dbReference>
<dbReference type="Pfam" id="PF00132">
    <property type="entry name" value="Hexapep"/>
    <property type="match status" value="1"/>
</dbReference>
<keyword evidence="1" id="KW-0808">Transferase</keyword>
<sequence>MKSYPFGKFGNWFRAFLVKRVVRKAGKRINIYKGADFDTGKTITIGNNSDLGIDSWIRADLTIGDNVMMAIGCIIYSQYHCFDLLDRPMVEQGFYDAGPITIEDDVWIGARVTILAGVTIGTGSIIGAGSVVTKDVPRYSIVAGNPAKVIRYRKN</sequence>
<keyword evidence="2" id="KW-0677">Repeat</keyword>
<dbReference type="PANTHER" id="PTHR23416">
    <property type="entry name" value="SIALIC ACID SYNTHASE-RELATED"/>
    <property type="match status" value="1"/>
</dbReference>
<dbReference type="Gene3D" id="2.160.10.10">
    <property type="entry name" value="Hexapeptide repeat proteins"/>
    <property type="match status" value="1"/>
</dbReference>
<reference evidence="3 4" key="1">
    <citation type="submission" date="2015-07" db="EMBL/GenBank/DDBJ databases">
        <title>Genome sequence of Leptolinea tardivitalis DSM 16556.</title>
        <authorList>
            <person name="Hemp J."/>
            <person name="Ward L.M."/>
            <person name="Pace L.A."/>
            <person name="Fischer W.W."/>
        </authorList>
    </citation>
    <scope>NUCLEOTIDE SEQUENCE [LARGE SCALE GENOMIC DNA]</scope>
    <source>
        <strain evidence="3 4">YMTK-2</strain>
    </source>
</reference>
<evidence type="ECO:0008006" key="5">
    <source>
        <dbReference type="Google" id="ProtNLM"/>
    </source>
</evidence>
<dbReference type="STRING" id="229920.ADM99_11395"/>
<comment type="caution">
    <text evidence="3">The sequence shown here is derived from an EMBL/GenBank/DDBJ whole genome shotgun (WGS) entry which is preliminary data.</text>
</comment>
<gene>
    <name evidence="3" type="ORF">ADM99_11395</name>
</gene>
<dbReference type="Proteomes" id="UP000050430">
    <property type="component" value="Unassembled WGS sequence"/>
</dbReference>
<evidence type="ECO:0000256" key="1">
    <source>
        <dbReference type="ARBA" id="ARBA00022679"/>
    </source>
</evidence>
<dbReference type="OrthoDB" id="9801697at2"/>
<evidence type="ECO:0000256" key="2">
    <source>
        <dbReference type="ARBA" id="ARBA00022737"/>
    </source>
</evidence>
<dbReference type="InterPro" id="IPR001451">
    <property type="entry name" value="Hexapep"/>
</dbReference>
<dbReference type="SUPFAM" id="SSF51161">
    <property type="entry name" value="Trimeric LpxA-like enzymes"/>
    <property type="match status" value="1"/>
</dbReference>
<organism evidence="3 4">
    <name type="scientific">Leptolinea tardivitalis</name>
    <dbReference type="NCBI Taxonomy" id="229920"/>
    <lineage>
        <taxon>Bacteria</taxon>
        <taxon>Bacillati</taxon>
        <taxon>Chloroflexota</taxon>
        <taxon>Anaerolineae</taxon>
        <taxon>Anaerolineales</taxon>
        <taxon>Anaerolineaceae</taxon>
        <taxon>Leptolinea</taxon>
    </lineage>
</organism>
<dbReference type="InterPro" id="IPR018357">
    <property type="entry name" value="Hexapep_transf_CS"/>
</dbReference>
<name>A0A0P6WY19_9CHLR</name>
<evidence type="ECO:0000313" key="3">
    <source>
        <dbReference type="EMBL" id="KPL71300.1"/>
    </source>
</evidence>
<dbReference type="AlphaFoldDB" id="A0A0P6WY19"/>
<dbReference type="InterPro" id="IPR011004">
    <property type="entry name" value="Trimer_LpxA-like_sf"/>
</dbReference>
<evidence type="ECO:0000313" key="4">
    <source>
        <dbReference type="Proteomes" id="UP000050430"/>
    </source>
</evidence>
<dbReference type="PROSITE" id="PS00101">
    <property type="entry name" value="HEXAPEP_TRANSFERASES"/>
    <property type="match status" value="1"/>
</dbReference>
<dbReference type="RefSeq" id="WP_081420047.1">
    <property type="nucleotide sequence ID" value="NZ_BBYA01000015.1"/>
</dbReference>